<dbReference type="GO" id="GO:0052726">
    <property type="term" value="F:inositol-1,3,4-trisphosphate 5-kinase activity"/>
    <property type="evidence" value="ECO:0007669"/>
    <property type="project" value="InterPro"/>
</dbReference>
<comment type="caution">
    <text evidence="14">The sequence shown here is derived from an EMBL/GenBank/DDBJ whole genome shotgun (WGS) entry which is preliminary data.</text>
</comment>
<dbReference type="PANTHER" id="PTHR14217">
    <property type="entry name" value="INOSITOL-TETRAKISPHOSPHATE 1-KINASE"/>
    <property type="match status" value="1"/>
</dbReference>
<evidence type="ECO:0000256" key="4">
    <source>
        <dbReference type="ARBA" id="ARBA00022723"/>
    </source>
</evidence>
<keyword evidence="3 9" id="KW-0808">Transferase</keyword>
<dbReference type="GO" id="GO:0047325">
    <property type="term" value="F:inositol-3,4,5,6-tetrakisphosphate 1-kinase activity"/>
    <property type="evidence" value="ECO:0007669"/>
    <property type="project" value="UniProtKB-EC"/>
</dbReference>
<feature type="binding site" evidence="10">
    <location>
        <position position="182"/>
    </location>
    <ligand>
        <name>ATP</name>
        <dbReference type="ChEBI" id="CHEBI:30616"/>
    </ligand>
</feature>
<evidence type="ECO:0000259" key="13">
    <source>
        <dbReference type="Pfam" id="PF17927"/>
    </source>
</evidence>
<feature type="binding site" evidence="10">
    <location>
        <position position="91"/>
    </location>
    <ligand>
        <name>1D-myo-inositol 1,3,4-trisphosphate</name>
        <dbReference type="ChEBI" id="CHEBI:58414"/>
    </ligand>
</feature>
<dbReference type="Gene3D" id="3.30.470.20">
    <property type="entry name" value="ATP-grasp fold, B domain"/>
    <property type="match status" value="1"/>
</dbReference>
<dbReference type="Pfam" id="PF05770">
    <property type="entry name" value="Ins134_P3_kin"/>
    <property type="match status" value="1"/>
</dbReference>
<feature type="binding site" evidence="11">
    <location>
        <position position="320"/>
    </location>
    <ligand>
        <name>Mg(2+)</name>
        <dbReference type="ChEBI" id="CHEBI:18420"/>
        <label>2</label>
    </ligand>
</feature>
<reference evidence="14 15" key="1">
    <citation type="journal article" date="2023" name="G3 (Bethesda)">
        <title>A chromosome-length genome assembly and annotation of blackberry (Rubus argutus, cv. 'Hillquist').</title>
        <authorList>
            <person name="Bruna T."/>
            <person name="Aryal R."/>
            <person name="Dudchenko O."/>
            <person name="Sargent D.J."/>
            <person name="Mead D."/>
            <person name="Buti M."/>
            <person name="Cavallini A."/>
            <person name="Hytonen T."/>
            <person name="Andres J."/>
            <person name="Pham M."/>
            <person name="Weisz D."/>
            <person name="Mascagni F."/>
            <person name="Usai G."/>
            <person name="Natali L."/>
            <person name="Bassil N."/>
            <person name="Fernandez G.E."/>
            <person name="Lomsadze A."/>
            <person name="Armour M."/>
            <person name="Olukolu B."/>
            <person name="Poorten T."/>
            <person name="Britton C."/>
            <person name="Davik J."/>
            <person name="Ashrafi H."/>
            <person name="Aiden E.L."/>
            <person name="Borodovsky M."/>
            <person name="Worthington M."/>
        </authorList>
    </citation>
    <scope>NUCLEOTIDE SEQUENCE [LARGE SCALE GENOMIC DNA]</scope>
    <source>
        <strain evidence="14">PI 553951</strain>
    </source>
</reference>
<sequence>MVYGIEEREGVEEQQQQQLQRCRIVGSVFPNTNTTHKRFVVVGYALTSKKTKSFLQPKLEGLARNKGILFVAIDHNRPLSDQGPFDIVLHKLSGREWRQILEDYRKTHPEVTVLDPPDAIQPLHNRQSMLQAVADMDLSDSYGKVGVPRQLVVKRDASSIPDAVTDSGLKLPLVCIFNTVAKPLVNDGSVKSHQLSLAYDRYSLQKLEPPLVLQEFVNHGGVLFKVYIVGEAIKVVRRFSLPDVSKRELSETAGVYRFPRVSCAAASADDADLDPSIAELPPRPLLERLAKELRRRLGLRLFNLDMIREHGTRDRFYVIDINYFPGYGKMPEYEHIFTDFLLSLVEAKYKRDLAEGTYYKLC</sequence>
<evidence type="ECO:0000256" key="6">
    <source>
        <dbReference type="ARBA" id="ARBA00022777"/>
    </source>
</evidence>
<evidence type="ECO:0000256" key="11">
    <source>
        <dbReference type="PIRSR" id="PIRSR038186-2"/>
    </source>
</evidence>
<evidence type="ECO:0000256" key="5">
    <source>
        <dbReference type="ARBA" id="ARBA00022741"/>
    </source>
</evidence>
<dbReference type="PANTHER" id="PTHR14217:SF39">
    <property type="entry name" value="INOSITOL-TETRAKISPHOSPHATE 1-KINASE 3"/>
    <property type="match status" value="1"/>
</dbReference>
<feature type="binding site" evidence="10">
    <location>
        <position position="50"/>
    </location>
    <ligand>
        <name>1D-myo-inositol 1,3,4-trisphosphate</name>
        <dbReference type="ChEBI" id="CHEBI:58414"/>
    </ligand>
</feature>
<dbReference type="Pfam" id="PF17927">
    <property type="entry name" value="Ins134_P3_kin_N"/>
    <property type="match status" value="1"/>
</dbReference>
<evidence type="ECO:0000259" key="12">
    <source>
        <dbReference type="Pfam" id="PF05770"/>
    </source>
</evidence>
<keyword evidence="8 9" id="KW-0460">Magnesium</keyword>
<keyword evidence="4 9" id="KW-0479">Metal-binding</keyword>
<keyword evidence="15" id="KW-1185">Reference proteome</keyword>
<dbReference type="Proteomes" id="UP001457282">
    <property type="component" value="Unassembled WGS sequence"/>
</dbReference>
<evidence type="ECO:0000256" key="8">
    <source>
        <dbReference type="ARBA" id="ARBA00022842"/>
    </source>
</evidence>
<feature type="binding site" evidence="10">
    <location>
        <position position="326"/>
    </location>
    <ligand>
        <name>1D-myo-inositol 1,3,4-trisphosphate</name>
        <dbReference type="ChEBI" id="CHEBI:58414"/>
    </ligand>
</feature>
<evidence type="ECO:0000256" key="10">
    <source>
        <dbReference type="PIRSR" id="PIRSR038186-1"/>
    </source>
</evidence>
<dbReference type="EMBL" id="JBEDUW010000005">
    <property type="protein sequence ID" value="KAK9930033.1"/>
    <property type="molecule type" value="Genomic_DNA"/>
</dbReference>
<dbReference type="PIRSF" id="PIRSF038186">
    <property type="entry name" value="ITPK"/>
    <property type="match status" value="1"/>
</dbReference>
<evidence type="ECO:0000256" key="1">
    <source>
        <dbReference type="ARBA" id="ARBA00009601"/>
    </source>
</evidence>
<dbReference type="GO" id="GO:0005524">
    <property type="term" value="F:ATP binding"/>
    <property type="evidence" value="ECO:0007669"/>
    <property type="project" value="UniProtKB-KW"/>
</dbReference>
<name>A0AAW1X135_RUBAR</name>
<accession>A0AAW1X135</accession>
<feature type="binding site" evidence="10">
    <location>
        <begin position="214"/>
        <end position="225"/>
    </location>
    <ligand>
        <name>ATP</name>
        <dbReference type="ChEBI" id="CHEBI:30616"/>
    </ligand>
</feature>
<feature type="binding site" evidence="11">
    <location>
        <position position="322"/>
    </location>
    <ligand>
        <name>Mg(2+)</name>
        <dbReference type="ChEBI" id="CHEBI:18420"/>
        <label>2</label>
    </ligand>
</feature>
<protein>
    <recommendedName>
        <fullName evidence="9">Inositol-tetrakisphosphate 1-kinase</fullName>
        <ecNumber evidence="9">2.7.1.134</ecNumber>
    </recommendedName>
</protein>
<keyword evidence="6 9" id="KW-0418">Kinase</keyword>
<comment type="similarity">
    <text evidence="1 9">Belongs to the ITPK1 family.</text>
</comment>
<evidence type="ECO:0000256" key="9">
    <source>
        <dbReference type="PIRNR" id="PIRNR038186"/>
    </source>
</evidence>
<dbReference type="SUPFAM" id="SSF56059">
    <property type="entry name" value="Glutathione synthetase ATP-binding domain-like"/>
    <property type="match status" value="1"/>
</dbReference>
<dbReference type="GO" id="GO:0052725">
    <property type="term" value="F:inositol-1,3,4-trisphosphate 6-kinase activity"/>
    <property type="evidence" value="ECO:0007669"/>
    <property type="project" value="InterPro"/>
</dbReference>
<dbReference type="InterPro" id="IPR041429">
    <property type="entry name" value="ITPK1_N"/>
</dbReference>
<dbReference type="EC" id="2.7.1.134" evidence="9"/>
<feature type="binding site" evidence="10">
    <location>
        <position position="225"/>
    </location>
    <ligand>
        <name>1D-myo-inositol 1,3,4-trisphosphate</name>
        <dbReference type="ChEBI" id="CHEBI:58414"/>
    </ligand>
</feature>
<comment type="cofactor">
    <cofactor evidence="9 11">
        <name>Mg(2+)</name>
        <dbReference type="ChEBI" id="CHEBI:18420"/>
    </cofactor>
    <text evidence="9 11">Binds 2 magnesium ions per subunit.</text>
</comment>
<dbReference type="InterPro" id="IPR008656">
    <property type="entry name" value="Inositol_tetrakis-P_1-kinase"/>
</dbReference>
<dbReference type="GO" id="GO:0000287">
    <property type="term" value="F:magnesium ion binding"/>
    <property type="evidence" value="ECO:0007669"/>
    <property type="project" value="InterPro"/>
</dbReference>
<comment type="subunit">
    <text evidence="2 9">Monomer.</text>
</comment>
<evidence type="ECO:0000313" key="15">
    <source>
        <dbReference type="Proteomes" id="UP001457282"/>
    </source>
</evidence>
<feature type="binding site" evidence="10">
    <location>
        <position position="193"/>
    </location>
    <ligand>
        <name>1D-myo-inositol 1,3,4-trisphosphate</name>
        <dbReference type="ChEBI" id="CHEBI:58414"/>
    </ligand>
</feature>
<proteinExistence type="inferred from homology"/>
<comment type="catalytic activity">
    <reaction evidence="9">
        <text>1D-myo-inositol 3,4,5,6-tetrakisphosphate + ATP = 1D-myo-inositol 1,3,4,5,6-pentakisphosphate + ADP + H(+)</text>
        <dbReference type="Rhea" id="RHEA:12452"/>
        <dbReference type="ChEBI" id="CHEBI:15378"/>
        <dbReference type="ChEBI" id="CHEBI:30616"/>
        <dbReference type="ChEBI" id="CHEBI:57539"/>
        <dbReference type="ChEBI" id="CHEBI:57733"/>
        <dbReference type="ChEBI" id="CHEBI:456216"/>
        <dbReference type="EC" id="2.7.1.134"/>
    </reaction>
</comment>
<feature type="domain" description="Inositol-tetrakisphosphate 1-kinase N-terminal" evidence="13">
    <location>
        <begin position="41"/>
        <end position="120"/>
    </location>
</feature>
<feature type="domain" description="Inositol 1,3,4-trisphosphate 5/6-kinase ATP-grasp" evidence="12">
    <location>
        <begin position="140"/>
        <end position="342"/>
    </location>
</feature>
<dbReference type="InterPro" id="IPR040464">
    <property type="entry name" value="InsP(3)kin_ATP-grasp"/>
</dbReference>
<evidence type="ECO:0000313" key="14">
    <source>
        <dbReference type="EMBL" id="KAK9930033.1"/>
    </source>
</evidence>
<feature type="binding site" evidence="10">
    <location>
        <position position="126"/>
    </location>
    <ligand>
        <name>ATP</name>
        <dbReference type="ChEBI" id="CHEBI:30616"/>
    </ligand>
</feature>
<dbReference type="GO" id="GO:0005737">
    <property type="term" value="C:cytoplasm"/>
    <property type="evidence" value="ECO:0007669"/>
    <property type="project" value="TreeGrafter"/>
</dbReference>
<keyword evidence="5 9" id="KW-0547">Nucleotide-binding</keyword>
<organism evidence="14 15">
    <name type="scientific">Rubus argutus</name>
    <name type="common">Southern blackberry</name>
    <dbReference type="NCBI Taxonomy" id="59490"/>
    <lineage>
        <taxon>Eukaryota</taxon>
        <taxon>Viridiplantae</taxon>
        <taxon>Streptophyta</taxon>
        <taxon>Embryophyta</taxon>
        <taxon>Tracheophyta</taxon>
        <taxon>Spermatophyta</taxon>
        <taxon>Magnoliopsida</taxon>
        <taxon>eudicotyledons</taxon>
        <taxon>Gunneridae</taxon>
        <taxon>Pentapetalae</taxon>
        <taxon>rosids</taxon>
        <taxon>fabids</taxon>
        <taxon>Rosales</taxon>
        <taxon>Rosaceae</taxon>
        <taxon>Rosoideae</taxon>
        <taxon>Rosoideae incertae sedis</taxon>
        <taxon>Rubus</taxon>
    </lineage>
</organism>
<dbReference type="GO" id="GO:0032957">
    <property type="term" value="P:inositol trisphosphate metabolic process"/>
    <property type="evidence" value="ECO:0007669"/>
    <property type="project" value="InterPro"/>
</dbReference>
<dbReference type="AlphaFoldDB" id="A0AAW1X135"/>
<comment type="function">
    <text evidence="9">Kinase that can phosphorylate various inositol polyphosphate such as Ins(3,4,5,6)P4 or Ins(1,3,4)P3.</text>
</comment>
<feature type="binding site" evidence="11">
    <location>
        <position position="305"/>
    </location>
    <ligand>
        <name>Mg(2+)</name>
        <dbReference type="ChEBI" id="CHEBI:18420"/>
        <label>1</label>
    </ligand>
</feature>
<gene>
    <name evidence="14" type="ORF">M0R45_027092</name>
</gene>
<feature type="binding site" evidence="10">
    <location>
        <position position="240"/>
    </location>
    <ligand>
        <name>ATP</name>
        <dbReference type="ChEBI" id="CHEBI:30616"/>
    </ligand>
</feature>
<evidence type="ECO:0000256" key="7">
    <source>
        <dbReference type="ARBA" id="ARBA00022840"/>
    </source>
</evidence>
<feature type="binding site" evidence="11">
    <location>
        <position position="320"/>
    </location>
    <ligand>
        <name>Mg(2+)</name>
        <dbReference type="ChEBI" id="CHEBI:18420"/>
        <label>1</label>
    </ligand>
</feature>
<evidence type="ECO:0000256" key="2">
    <source>
        <dbReference type="ARBA" id="ARBA00011245"/>
    </source>
</evidence>
<keyword evidence="7 9" id="KW-0067">ATP-binding</keyword>
<evidence type="ECO:0000256" key="3">
    <source>
        <dbReference type="ARBA" id="ARBA00022679"/>
    </source>
</evidence>
<feature type="binding site" evidence="10">
    <location>
        <position position="322"/>
    </location>
    <ligand>
        <name>1D-myo-inositol 1,3,4-trisphosphate</name>
        <dbReference type="ChEBI" id="CHEBI:58414"/>
    </ligand>
</feature>